<feature type="binding site" evidence="4">
    <location>
        <position position="102"/>
    </location>
    <ligand>
        <name>substrate</name>
    </ligand>
</feature>
<dbReference type="Gene3D" id="1.20.120.420">
    <property type="entry name" value="translation initiation factor eif-2b, domain 1"/>
    <property type="match status" value="1"/>
</dbReference>
<keyword evidence="2 4" id="KW-0486">Methionine biosynthesis</keyword>
<comment type="caution">
    <text evidence="6">The sequence shown here is derived from an EMBL/GenBank/DDBJ whole genome shotgun (WGS) entry which is preliminary data.</text>
</comment>
<dbReference type="HAMAP" id="MF_01678">
    <property type="entry name" value="Salvage_MtnA"/>
    <property type="match status" value="1"/>
</dbReference>
<feature type="binding site" evidence="4">
    <location>
        <position position="212"/>
    </location>
    <ligand>
        <name>substrate</name>
    </ligand>
</feature>
<feature type="active site" description="Proton donor" evidence="4">
    <location>
        <position position="253"/>
    </location>
</feature>
<dbReference type="PANTHER" id="PTHR43475:SF1">
    <property type="entry name" value="METHYLTHIORIBOSE-1-PHOSPHATE ISOMERASE"/>
    <property type="match status" value="1"/>
</dbReference>
<dbReference type="GO" id="GO:0046523">
    <property type="term" value="F:S-methyl-5-thioribose-1-phosphate isomerase activity"/>
    <property type="evidence" value="ECO:0007669"/>
    <property type="project" value="UniProtKB-UniRule"/>
</dbReference>
<dbReference type="FunFam" id="3.40.50.10470:FF:000006">
    <property type="entry name" value="Methylthioribose-1-phosphate isomerase"/>
    <property type="match status" value="1"/>
</dbReference>
<name>A0A371R1Q6_9CREN</name>
<dbReference type="EMBL" id="NMUE01000006">
    <property type="protein sequence ID" value="RFA97420.1"/>
    <property type="molecule type" value="Genomic_DNA"/>
</dbReference>
<dbReference type="InterPro" id="IPR000649">
    <property type="entry name" value="IF-2B-related"/>
</dbReference>
<dbReference type="Pfam" id="PF01008">
    <property type="entry name" value="IF-2B"/>
    <property type="match status" value="1"/>
</dbReference>
<dbReference type="Gene3D" id="3.40.50.10470">
    <property type="entry name" value="Translation initiation factor eif-2b, domain 2"/>
    <property type="match status" value="1"/>
</dbReference>
<organism evidence="6 7">
    <name type="scientific">Pyrobaculum aerophilum</name>
    <dbReference type="NCBI Taxonomy" id="13773"/>
    <lineage>
        <taxon>Archaea</taxon>
        <taxon>Thermoproteota</taxon>
        <taxon>Thermoprotei</taxon>
        <taxon>Thermoproteales</taxon>
        <taxon>Thermoproteaceae</taxon>
        <taxon>Pyrobaculum</taxon>
    </lineage>
</organism>
<dbReference type="OrthoDB" id="45195at2157"/>
<proteinExistence type="inferred from homology"/>
<dbReference type="InterPro" id="IPR037171">
    <property type="entry name" value="NagB/RpiA_transferase-like"/>
</dbReference>
<feature type="binding site" evidence="4">
    <location>
        <begin position="59"/>
        <end position="61"/>
    </location>
    <ligand>
        <name>substrate</name>
    </ligand>
</feature>
<dbReference type="InterPro" id="IPR005251">
    <property type="entry name" value="IF-M1Pi"/>
</dbReference>
<dbReference type="InterPro" id="IPR027363">
    <property type="entry name" value="M1Pi_N"/>
</dbReference>
<comment type="catalytic activity">
    <reaction evidence="4">
        <text>5-(methylsulfanyl)-alpha-D-ribose 1-phosphate = 5-(methylsulfanyl)-D-ribulose 1-phosphate</text>
        <dbReference type="Rhea" id="RHEA:19989"/>
        <dbReference type="ChEBI" id="CHEBI:58533"/>
        <dbReference type="ChEBI" id="CHEBI:58548"/>
        <dbReference type="EC" id="5.3.1.23"/>
    </reaction>
</comment>
<keyword evidence="1 4" id="KW-0028">Amino-acid biosynthesis</keyword>
<evidence type="ECO:0000256" key="2">
    <source>
        <dbReference type="ARBA" id="ARBA00023167"/>
    </source>
</evidence>
<evidence type="ECO:0000256" key="3">
    <source>
        <dbReference type="ARBA" id="ARBA00023235"/>
    </source>
</evidence>
<dbReference type="NCBIfam" id="TIGR00524">
    <property type="entry name" value="eIF-2B_rel"/>
    <property type="match status" value="1"/>
</dbReference>
<evidence type="ECO:0000313" key="5">
    <source>
        <dbReference type="EMBL" id="RFA97420.1"/>
    </source>
</evidence>
<feature type="binding site" evidence="4">
    <location>
        <begin position="263"/>
        <end position="264"/>
    </location>
    <ligand>
        <name>substrate</name>
    </ligand>
</feature>
<reference evidence="7 8" key="1">
    <citation type="submission" date="2017-07" db="EMBL/GenBank/DDBJ databases">
        <title>Draft genome sequence of aerobic hyperthermophilic archaea, Pyrobaculum aerophilum YKB31 and YKB32.</title>
        <authorList>
            <person name="Mochizuki T."/>
            <person name="Berliner A.J."/>
            <person name="Yoshida-Takashima Y."/>
            <person name="Takaki Y."/>
            <person name="Nunoura T."/>
            <person name="Takai K."/>
        </authorList>
    </citation>
    <scope>NUCLEOTIDE SEQUENCE [LARGE SCALE GENOMIC DNA]</scope>
    <source>
        <strain evidence="5 8">YKB31</strain>
        <strain evidence="6 7">YKB32</strain>
    </source>
</reference>
<dbReference type="AlphaFoldDB" id="A0A371R1Q6"/>
<gene>
    <name evidence="5" type="ORF">CGL51_02945</name>
    <name evidence="6" type="ORF">CGL52_09130</name>
</gene>
<evidence type="ECO:0000313" key="7">
    <source>
        <dbReference type="Proteomes" id="UP000256877"/>
    </source>
</evidence>
<dbReference type="NCBIfam" id="NF004436">
    <property type="entry name" value="PRK05772.1"/>
    <property type="match status" value="1"/>
</dbReference>
<dbReference type="EMBL" id="NMUF01000026">
    <property type="protein sequence ID" value="RFA97481.1"/>
    <property type="molecule type" value="Genomic_DNA"/>
</dbReference>
<dbReference type="NCBIfam" id="NF004326">
    <property type="entry name" value="PRK05720.1"/>
    <property type="match status" value="1"/>
</dbReference>
<dbReference type="FunFam" id="1.20.120.420:FF:000012">
    <property type="entry name" value="Putative methylthioribose-1-phosphate isomerase"/>
    <property type="match status" value="1"/>
</dbReference>
<feature type="site" description="Transition state stabilizer" evidence="4">
    <location>
        <position position="172"/>
    </location>
</feature>
<evidence type="ECO:0000313" key="8">
    <source>
        <dbReference type="Proteomes" id="UP000257123"/>
    </source>
</evidence>
<evidence type="ECO:0000313" key="6">
    <source>
        <dbReference type="EMBL" id="RFA97481.1"/>
    </source>
</evidence>
<comment type="function">
    <text evidence="4">Catalyzes the interconversion of methylthioribose-1-phosphate (MTR-1-P) into methylthioribulose-1-phosphate (MTRu-1-P).</text>
</comment>
<dbReference type="Proteomes" id="UP000256877">
    <property type="component" value="Unassembled WGS sequence"/>
</dbReference>
<dbReference type="PANTHER" id="PTHR43475">
    <property type="entry name" value="METHYLTHIORIBOSE-1-PHOSPHATE ISOMERASE"/>
    <property type="match status" value="1"/>
</dbReference>
<dbReference type="InterPro" id="IPR042529">
    <property type="entry name" value="IF_2B-like_C"/>
</dbReference>
<dbReference type="NCBIfam" id="TIGR00512">
    <property type="entry name" value="salvage_mtnA"/>
    <property type="match status" value="1"/>
</dbReference>
<accession>A0A371R1Q6</accession>
<keyword evidence="3 4" id="KW-0413">Isomerase</keyword>
<dbReference type="GO" id="GO:0019509">
    <property type="term" value="P:L-methionine salvage from methylthioadenosine"/>
    <property type="evidence" value="ECO:0007669"/>
    <property type="project" value="UniProtKB-UniRule"/>
</dbReference>
<dbReference type="EC" id="5.3.1.23" evidence="4"/>
<evidence type="ECO:0000256" key="4">
    <source>
        <dbReference type="HAMAP-Rule" id="MF_01678"/>
    </source>
</evidence>
<dbReference type="RefSeq" id="WP_116420635.1">
    <property type="nucleotide sequence ID" value="NZ_NMUE01000006.1"/>
</dbReference>
<dbReference type="SUPFAM" id="SSF100950">
    <property type="entry name" value="NagB/RpiA/CoA transferase-like"/>
    <property type="match status" value="1"/>
</dbReference>
<protein>
    <recommendedName>
        <fullName evidence="4">Putative methylthioribose-1-phosphate isomerase</fullName>
        <shortName evidence="4">M1Pi</shortName>
        <shortName evidence="4">MTR-1-P isomerase</shortName>
        <ecNumber evidence="4">5.3.1.23</ecNumber>
    </recommendedName>
    <alternativeName>
        <fullName evidence="4">MTNA-like protein</fullName>
        <shortName evidence="4">aMTNA</shortName>
    </alternativeName>
    <alternativeName>
        <fullName evidence="4">S-methyl-5-thioribose-1-phosphate isomerase</fullName>
    </alternativeName>
</protein>
<dbReference type="Proteomes" id="UP000257123">
    <property type="component" value="Unassembled WGS sequence"/>
</dbReference>
<dbReference type="InterPro" id="IPR011559">
    <property type="entry name" value="Initiation_fac_2B_a/b/d"/>
</dbReference>
<evidence type="ECO:0000256" key="1">
    <source>
        <dbReference type="ARBA" id="ARBA00022605"/>
    </source>
</evidence>
<sequence length="366" mass="40369">MDSLVEEIKQKFKPKIRPIEWSGDKLVLLDQRLLPFETKYVEARTVVEVANAIRDMVVRGAPAIGITAAFGMVLALVENKPASVEEALKTLAKAREVLSKTRPTAVNLFWALDRMYNKALELASMISSVREMKEGLEAEAKRIFEEELEAEIRMGLYGAEILEDGSTVLTICNAGGLATGTGLGTATAPIYIASMLGKRVSVIAPETRPWQQGARLTVYELVENGIPTTLIADTAVGLVMYKRMVNIVMVGADRILLDGHVFNKIGTLNEAVLAHEFGIPFYVLAPTSTIDTRSKVEDVKIEERDPDEVRTVRTSQGKVYVTLREVAVYNPVFDVTPPKYITGIITERGIATQPLGINLRKLLKRL</sequence>
<comment type="similarity">
    <text evidence="4">Belongs to the EIF-2B alpha/beta/delta subunits family. MtnA subfamily.</text>
</comment>